<dbReference type="EMBL" id="MPJC01000007">
    <property type="protein sequence ID" value="OKA20753.1"/>
    <property type="molecule type" value="Genomic_DNA"/>
</dbReference>
<dbReference type="Proteomes" id="UP000186677">
    <property type="component" value="Unassembled WGS sequence"/>
</dbReference>
<evidence type="ECO:0000313" key="1">
    <source>
        <dbReference type="EMBL" id="OKA20753.1"/>
    </source>
</evidence>
<gene>
    <name evidence="1" type="ORF">BOH73_13005</name>
</gene>
<evidence type="ECO:0000313" key="2">
    <source>
        <dbReference type="Proteomes" id="UP000186677"/>
    </source>
</evidence>
<name>A0ABX3E8I7_9PSED</name>
<organism evidence="1 2">
    <name type="scientific">Pseudomonas versuta</name>
    <dbReference type="NCBI Taxonomy" id="1788301"/>
    <lineage>
        <taxon>Bacteria</taxon>
        <taxon>Pseudomonadati</taxon>
        <taxon>Pseudomonadota</taxon>
        <taxon>Gammaproteobacteria</taxon>
        <taxon>Pseudomonadales</taxon>
        <taxon>Pseudomonadaceae</taxon>
        <taxon>Pseudomonas</taxon>
    </lineage>
</organism>
<proteinExistence type="predicted"/>
<keyword evidence="2" id="KW-1185">Reference proteome</keyword>
<comment type="caution">
    <text evidence="1">The sequence shown here is derived from an EMBL/GenBank/DDBJ whole genome shotgun (WGS) entry which is preliminary data.</text>
</comment>
<protein>
    <submittedName>
        <fullName evidence="1">Uncharacterized protein</fullName>
    </submittedName>
</protein>
<accession>A0ABX3E8I7</accession>
<reference evidence="1 2" key="1">
    <citation type="submission" date="2016-11" db="EMBL/GenBank/DDBJ databases">
        <title>Draft genome of Pseudomonas versuta A4R1.5.</title>
        <authorList>
            <person name="See-Too W.-S."/>
        </authorList>
    </citation>
    <scope>NUCLEOTIDE SEQUENCE [LARGE SCALE GENOMIC DNA]</scope>
    <source>
        <strain evidence="1 2">A4R1.5</strain>
    </source>
</reference>
<dbReference type="RefSeq" id="WP_060691954.1">
    <property type="nucleotide sequence ID" value="NZ_CP012676.1"/>
</dbReference>
<sequence>MHHSIQSRRDIVDGLHQRSRIATADFYRLIGRPAPVVTYRMIVKPAGRDFFHVVDNRTGKVMGFRRDHNEACVLARRLEGSQS</sequence>